<dbReference type="EMBL" id="CAUYUJ010022048">
    <property type="protein sequence ID" value="CAK0908618.1"/>
    <property type="molecule type" value="Genomic_DNA"/>
</dbReference>
<name>A0ABN9XJ79_9DINO</name>
<evidence type="ECO:0000313" key="3">
    <source>
        <dbReference type="EMBL" id="CAK0908618.1"/>
    </source>
</evidence>
<feature type="compositionally biased region" description="Basic and acidic residues" evidence="1">
    <location>
        <begin position="10"/>
        <end position="30"/>
    </location>
</feature>
<dbReference type="Proteomes" id="UP001189429">
    <property type="component" value="Unassembled WGS sequence"/>
</dbReference>
<feature type="non-terminal residue" evidence="2">
    <location>
        <position position="1"/>
    </location>
</feature>
<reference evidence="2" key="1">
    <citation type="submission" date="2023-10" db="EMBL/GenBank/DDBJ databases">
        <authorList>
            <person name="Chen Y."/>
            <person name="Shah S."/>
            <person name="Dougan E. K."/>
            <person name="Thang M."/>
            <person name="Chan C."/>
        </authorList>
    </citation>
    <scope>NUCLEOTIDE SEQUENCE [LARGE SCALE GENOMIC DNA]</scope>
</reference>
<organism evidence="2 4">
    <name type="scientific">Prorocentrum cordatum</name>
    <dbReference type="NCBI Taxonomy" id="2364126"/>
    <lineage>
        <taxon>Eukaryota</taxon>
        <taxon>Sar</taxon>
        <taxon>Alveolata</taxon>
        <taxon>Dinophyceae</taxon>
        <taxon>Prorocentrales</taxon>
        <taxon>Prorocentraceae</taxon>
        <taxon>Prorocentrum</taxon>
    </lineage>
</organism>
<gene>
    <name evidence="2" type="ORF">PCOR1329_LOCUS76135</name>
    <name evidence="3" type="ORF">PCOR1329_LOCUS83248</name>
</gene>
<keyword evidence="4" id="KW-1185">Reference proteome</keyword>
<protein>
    <submittedName>
        <fullName evidence="2">Uncharacterized protein</fullName>
    </submittedName>
</protein>
<dbReference type="EMBL" id="CAUYUJ010020440">
    <property type="protein sequence ID" value="CAK0898203.1"/>
    <property type="molecule type" value="Genomic_DNA"/>
</dbReference>
<feature type="region of interest" description="Disordered" evidence="1">
    <location>
        <begin position="1"/>
        <end position="30"/>
    </location>
</feature>
<evidence type="ECO:0000313" key="4">
    <source>
        <dbReference type="Proteomes" id="UP001189429"/>
    </source>
</evidence>
<evidence type="ECO:0000313" key="2">
    <source>
        <dbReference type="EMBL" id="CAK0898203.1"/>
    </source>
</evidence>
<proteinExistence type="predicted"/>
<sequence>APAGPAGGDGHVDVGPEMEGKGDATETEGDFRYHEDENGHKYFRHISLHRYFHKVSGAFNGWGKCTKTQTVHSDGGSEGARRRLHWWGGHLGGTVHSKAAHEDRWAKVITDWGADSTPGLAVLEVDASQEF</sequence>
<comment type="caution">
    <text evidence="2">The sequence shown here is derived from an EMBL/GenBank/DDBJ whole genome shotgun (WGS) entry which is preliminary data.</text>
</comment>
<evidence type="ECO:0000256" key="1">
    <source>
        <dbReference type="SAM" id="MobiDB-lite"/>
    </source>
</evidence>
<accession>A0ABN9XJ79</accession>